<dbReference type="SUPFAM" id="SSF63825">
    <property type="entry name" value="YWTD domain"/>
    <property type="match status" value="1"/>
</dbReference>
<gene>
    <name evidence="1" type="ORF">TELCIR_24408</name>
</gene>
<feature type="non-terminal residue" evidence="1">
    <location>
        <position position="1"/>
    </location>
</feature>
<proteinExistence type="predicted"/>
<evidence type="ECO:0000313" key="1">
    <source>
        <dbReference type="EMBL" id="PIO54234.1"/>
    </source>
</evidence>
<feature type="non-terminal residue" evidence="1">
    <location>
        <position position="82"/>
    </location>
</feature>
<dbReference type="OrthoDB" id="21182at2759"/>
<dbReference type="PANTHER" id="PTHR46513">
    <property type="entry name" value="VITELLOGENIN RECEPTOR-LIKE PROTEIN-RELATED-RELATED"/>
    <property type="match status" value="1"/>
</dbReference>
<name>A0A2G9T8H3_TELCI</name>
<sequence length="82" mass="8769">GGGAADVKVARANLDGTNALVIASNDLTELDHIALDTTNQRVYFSEAKAGRISSVTYDGQDRHYILNDAGKQPNGIAFFSDR</sequence>
<dbReference type="GO" id="GO:0005886">
    <property type="term" value="C:plasma membrane"/>
    <property type="evidence" value="ECO:0007669"/>
    <property type="project" value="TreeGrafter"/>
</dbReference>
<dbReference type="Proteomes" id="UP000230423">
    <property type="component" value="Unassembled WGS sequence"/>
</dbReference>
<evidence type="ECO:0000313" key="2">
    <source>
        <dbReference type="Proteomes" id="UP000230423"/>
    </source>
</evidence>
<dbReference type="SMART" id="SM00135">
    <property type="entry name" value="LY"/>
    <property type="match status" value="1"/>
</dbReference>
<protein>
    <submittedName>
        <fullName evidence="1">Low-density lipoprotein receptor repeat class B</fullName>
    </submittedName>
</protein>
<dbReference type="PANTHER" id="PTHR46513:SF13">
    <property type="entry name" value="EGF-LIKE DOMAIN-CONTAINING PROTEIN"/>
    <property type="match status" value="1"/>
</dbReference>
<dbReference type="Gene3D" id="2.120.10.30">
    <property type="entry name" value="TolB, C-terminal domain"/>
    <property type="match status" value="1"/>
</dbReference>
<dbReference type="GO" id="GO:0060070">
    <property type="term" value="P:canonical Wnt signaling pathway"/>
    <property type="evidence" value="ECO:0007669"/>
    <property type="project" value="TreeGrafter"/>
</dbReference>
<dbReference type="GO" id="GO:0042813">
    <property type="term" value="F:Wnt receptor activity"/>
    <property type="evidence" value="ECO:0007669"/>
    <property type="project" value="TreeGrafter"/>
</dbReference>
<organism evidence="1 2">
    <name type="scientific">Teladorsagia circumcincta</name>
    <name type="common">Brown stomach worm</name>
    <name type="synonym">Ostertagia circumcincta</name>
    <dbReference type="NCBI Taxonomy" id="45464"/>
    <lineage>
        <taxon>Eukaryota</taxon>
        <taxon>Metazoa</taxon>
        <taxon>Ecdysozoa</taxon>
        <taxon>Nematoda</taxon>
        <taxon>Chromadorea</taxon>
        <taxon>Rhabditida</taxon>
        <taxon>Rhabditina</taxon>
        <taxon>Rhabditomorpha</taxon>
        <taxon>Strongyloidea</taxon>
        <taxon>Trichostrongylidae</taxon>
        <taxon>Teladorsagia</taxon>
    </lineage>
</organism>
<dbReference type="EMBL" id="KZ399645">
    <property type="protein sequence ID" value="PIO54234.1"/>
    <property type="molecule type" value="Genomic_DNA"/>
</dbReference>
<dbReference type="InterPro" id="IPR000033">
    <property type="entry name" value="LDLR_classB_rpt"/>
</dbReference>
<dbReference type="InterPro" id="IPR011042">
    <property type="entry name" value="6-blade_b-propeller_TolB-like"/>
</dbReference>
<reference evidence="1 2" key="1">
    <citation type="submission" date="2015-09" db="EMBL/GenBank/DDBJ databases">
        <title>Draft genome of the parasitic nematode Teladorsagia circumcincta isolate WARC Sus (inbred).</title>
        <authorList>
            <person name="Mitreva M."/>
        </authorList>
    </citation>
    <scope>NUCLEOTIDE SEQUENCE [LARGE SCALE GENOMIC DNA]</scope>
    <source>
        <strain evidence="1 2">S</strain>
    </source>
</reference>
<keyword evidence="1" id="KW-0675">Receptor</keyword>
<keyword evidence="2" id="KW-1185">Reference proteome</keyword>
<keyword evidence="1" id="KW-0449">Lipoprotein</keyword>
<dbReference type="InterPro" id="IPR050778">
    <property type="entry name" value="Cueball_EGF_LRP_Nidogen"/>
</dbReference>
<dbReference type="GO" id="GO:0017147">
    <property type="term" value="F:Wnt-protein binding"/>
    <property type="evidence" value="ECO:0007669"/>
    <property type="project" value="TreeGrafter"/>
</dbReference>
<dbReference type="AlphaFoldDB" id="A0A2G9T8H3"/>
<dbReference type="Pfam" id="PF00058">
    <property type="entry name" value="Ldl_recept_b"/>
    <property type="match status" value="1"/>
</dbReference>
<accession>A0A2G9T8H3</accession>